<keyword evidence="3" id="KW-1185">Reference proteome</keyword>
<dbReference type="KEGG" id="pbro:HOP40_09800"/>
<name>A0A6M6JG83_9PSEU</name>
<organism evidence="2 3">
    <name type="scientific">Pseudonocardia broussonetiae</name>
    <dbReference type="NCBI Taxonomy" id="2736640"/>
    <lineage>
        <taxon>Bacteria</taxon>
        <taxon>Bacillati</taxon>
        <taxon>Actinomycetota</taxon>
        <taxon>Actinomycetes</taxon>
        <taxon>Pseudonocardiales</taxon>
        <taxon>Pseudonocardiaceae</taxon>
        <taxon>Pseudonocardia</taxon>
    </lineage>
</organism>
<dbReference type="EMBL" id="CP053564">
    <property type="protein sequence ID" value="QJY46060.1"/>
    <property type="molecule type" value="Genomic_DNA"/>
</dbReference>
<reference evidence="2 3" key="1">
    <citation type="submission" date="2020-05" db="EMBL/GenBank/DDBJ databases">
        <authorList>
            <person name="Mo P."/>
        </authorList>
    </citation>
    <scope>NUCLEOTIDE SEQUENCE [LARGE SCALE GENOMIC DNA]</scope>
    <source>
        <strain evidence="2 3">Gen01</strain>
    </source>
</reference>
<evidence type="ECO:0000313" key="2">
    <source>
        <dbReference type="EMBL" id="QJY46060.1"/>
    </source>
</evidence>
<gene>
    <name evidence="2" type="ORF">HOP40_09800</name>
</gene>
<feature type="transmembrane region" description="Helical" evidence="1">
    <location>
        <begin position="104"/>
        <end position="125"/>
    </location>
</feature>
<feature type="transmembrane region" description="Helical" evidence="1">
    <location>
        <begin position="33"/>
        <end position="53"/>
    </location>
</feature>
<dbReference type="Proteomes" id="UP000505377">
    <property type="component" value="Chromosome"/>
</dbReference>
<evidence type="ECO:0000256" key="1">
    <source>
        <dbReference type="SAM" id="Phobius"/>
    </source>
</evidence>
<evidence type="ECO:0008006" key="4">
    <source>
        <dbReference type="Google" id="ProtNLM"/>
    </source>
</evidence>
<dbReference type="RefSeq" id="WP_172156898.1">
    <property type="nucleotide sequence ID" value="NZ_CP053564.1"/>
</dbReference>
<feature type="transmembrane region" description="Helical" evidence="1">
    <location>
        <begin position="6"/>
        <end position="26"/>
    </location>
</feature>
<feature type="transmembrane region" description="Helical" evidence="1">
    <location>
        <begin position="59"/>
        <end position="75"/>
    </location>
</feature>
<accession>A0A6M6JG83</accession>
<keyword evidence="1" id="KW-1133">Transmembrane helix</keyword>
<feature type="transmembrane region" description="Helical" evidence="1">
    <location>
        <begin position="358"/>
        <end position="385"/>
    </location>
</feature>
<feature type="transmembrane region" description="Helical" evidence="1">
    <location>
        <begin position="418"/>
        <end position="441"/>
    </location>
</feature>
<protein>
    <recommendedName>
        <fullName evidence="4">FUSC family protein</fullName>
    </recommendedName>
</protein>
<proteinExistence type="predicted"/>
<evidence type="ECO:0000313" key="3">
    <source>
        <dbReference type="Proteomes" id="UP000505377"/>
    </source>
</evidence>
<dbReference type="AlphaFoldDB" id="A0A6M6JG83"/>
<keyword evidence="1" id="KW-0472">Membrane</keyword>
<sequence length="588" mass="61139">MGLGDVVIYMSLVALYIAMGAFGGTLRADLSVALLYAAALTILVVPPVAVSAWSAPAGSALLVLAVGVCGIIPALGDRYGSVRLGIGLITVYASGYYLTRAVNVWHIVIGSFVAFAIILVVRLLAAVPGPDAPLRASIARVLADPSRSSAEAAARMWLRGPARVWTGRILAGSVRYRAATWAFQERLARVHDDRARPVAEVLARTEVVAQRLAGIVRAPRPRPDAVHEALQMVDGLDVEDPTVHPSDRAVMHQAVSGLRDVVEASTTRDGTIVAGARAIRRAAARNAIRAALSLDSAYFRNALRAMLAVAVALVLVHVVDRPAFALPLLLGAYGVLQPTFQGSVRQARSRAAGVITGAVIAMVVVAFATPLAAGILAALALVIAFAYIASSIAVFMGSLVVALTVAVAPLVHEAPITYAVGYALAVVVGAVIATTVGFLSIPLDDPRRRRRVLSRAMHATGAALDGIGHSSPAQLQARILAALREQQNTVVAASGASGRNAEARAAEALAGLNLLGLAITLGIAPRSASVDSTLALIAGHLHRDADAPLADELVPESDSILDGVDQLLQSEYGRLHAAIQTHRATETP</sequence>
<feature type="transmembrane region" description="Helical" evidence="1">
    <location>
        <begin position="392"/>
        <end position="412"/>
    </location>
</feature>
<feature type="transmembrane region" description="Helical" evidence="1">
    <location>
        <begin position="82"/>
        <end position="98"/>
    </location>
</feature>
<keyword evidence="1" id="KW-0812">Transmembrane</keyword>
<feature type="transmembrane region" description="Helical" evidence="1">
    <location>
        <begin position="302"/>
        <end position="319"/>
    </location>
</feature>